<feature type="region of interest" description="Disordered" evidence="7">
    <location>
        <begin position="1"/>
        <end position="36"/>
    </location>
</feature>
<dbReference type="EMBL" id="JAYWIO010000001">
    <property type="protein sequence ID" value="KAK7290972.1"/>
    <property type="molecule type" value="Genomic_DNA"/>
</dbReference>
<keyword evidence="4 5" id="KW-0949">S-adenosyl-L-methionine</keyword>
<dbReference type="GO" id="GO:0017069">
    <property type="term" value="F:snRNA binding"/>
    <property type="evidence" value="ECO:0007669"/>
    <property type="project" value="TreeGrafter"/>
</dbReference>
<dbReference type="GO" id="GO:0040031">
    <property type="term" value="P:snRNA modification"/>
    <property type="evidence" value="ECO:0007669"/>
    <property type="project" value="TreeGrafter"/>
</dbReference>
<dbReference type="InterPro" id="IPR029063">
    <property type="entry name" value="SAM-dependent_MTases_sf"/>
</dbReference>
<dbReference type="EC" id="2.1.1.-" evidence="6"/>
<gene>
    <name evidence="9" type="ORF">RIF29_05787</name>
    <name evidence="10" type="ORF">RIF29_05788</name>
    <name evidence="11" type="ORF">RIF29_05790</name>
    <name evidence="12" type="ORF">RIF29_05791</name>
    <name evidence="13" type="ORF">RIF29_05792</name>
</gene>
<dbReference type="PANTHER" id="PTHR12315">
    <property type="entry name" value="BICOID-INTERACTING PROTEIN RELATED"/>
    <property type="match status" value="1"/>
</dbReference>
<accession>A0AAN9J2F7</accession>
<evidence type="ECO:0000313" key="11">
    <source>
        <dbReference type="EMBL" id="KAK7290972.1"/>
    </source>
</evidence>
<evidence type="ECO:0000256" key="1">
    <source>
        <dbReference type="ARBA" id="ARBA00008361"/>
    </source>
</evidence>
<feature type="compositionally biased region" description="Basic and acidic residues" evidence="7">
    <location>
        <begin position="1"/>
        <end position="22"/>
    </location>
</feature>
<protein>
    <recommendedName>
        <fullName evidence="6">RNA methyltransferase</fullName>
        <ecNumber evidence="6">2.1.1.-</ecNumber>
    </recommendedName>
</protein>
<evidence type="ECO:0000313" key="12">
    <source>
        <dbReference type="EMBL" id="KAK7290973.1"/>
    </source>
</evidence>
<dbReference type="InterPro" id="IPR039772">
    <property type="entry name" value="Bin3-like"/>
</dbReference>
<comment type="similarity">
    <text evidence="1 6">Belongs to the methyltransferase superfamily.</text>
</comment>
<evidence type="ECO:0000256" key="4">
    <source>
        <dbReference type="ARBA" id="ARBA00022691"/>
    </source>
</evidence>
<dbReference type="Pfam" id="PF06859">
    <property type="entry name" value="Bin3"/>
    <property type="match status" value="1"/>
</dbReference>
<keyword evidence="2 6" id="KW-0489">Methyltransferase</keyword>
<dbReference type="GO" id="GO:0008173">
    <property type="term" value="F:RNA methyltransferase activity"/>
    <property type="evidence" value="ECO:0007669"/>
    <property type="project" value="UniProtKB-UniRule"/>
</dbReference>
<evidence type="ECO:0000313" key="9">
    <source>
        <dbReference type="EMBL" id="KAK7290969.1"/>
    </source>
</evidence>
<evidence type="ECO:0000256" key="7">
    <source>
        <dbReference type="SAM" id="MobiDB-lite"/>
    </source>
</evidence>
<dbReference type="Gene3D" id="3.40.50.150">
    <property type="entry name" value="Vaccinia Virus protein VP39"/>
    <property type="match status" value="1"/>
</dbReference>
<name>A0AAN9J2F7_CROPI</name>
<evidence type="ECO:0000313" key="14">
    <source>
        <dbReference type="Proteomes" id="UP001372338"/>
    </source>
</evidence>
<sequence length="208" mass="23866">MKSNDFPESHNWKEGKTKNEKERRKKKNRTNSERLRHFASDLRSKIPSHPTSNTCNPVSSIPVFQMEHLNSEDQIEEAYSNLSKIGSKFRDDIASSSASETSLEIGSLEERNVTDVVSFKQGNFVQTRFPLEEELYDTILCLSATHWVDLNVRANGLYALFQKIWNLLRPGGILVLEPQSLESYKRNNNHVSEVYLVILKLFIHGDAL</sequence>
<comment type="caution">
    <text evidence="10">The sequence shown here is derived from an EMBL/GenBank/DDBJ whole genome shotgun (WGS) entry which is preliminary data.</text>
</comment>
<evidence type="ECO:0000313" key="10">
    <source>
        <dbReference type="EMBL" id="KAK7290970.1"/>
    </source>
</evidence>
<keyword evidence="3 6" id="KW-0808">Transferase</keyword>
<dbReference type="CDD" id="cd02440">
    <property type="entry name" value="AdoMet_MTases"/>
    <property type="match status" value="1"/>
</dbReference>
<proteinExistence type="inferred from homology"/>
<evidence type="ECO:0000313" key="13">
    <source>
        <dbReference type="EMBL" id="KAK7290974.1"/>
    </source>
</evidence>
<dbReference type="EMBL" id="JAYWIO010000001">
    <property type="protein sequence ID" value="KAK7290973.1"/>
    <property type="molecule type" value="Genomic_DNA"/>
</dbReference>
<dbReference type="InterPro" id="IPR010675">
    <property type="entry name" value="Bin3_C"/>
</dbReference>
<dbReference type="EMBL" id="JAYWIO010000001">
    <property type="protein sequence ID" value="KAK7290974.1"/>
    <property type="molecule type" value="Genomic_DNA"/>
</dbReference>
<dbReference type="PROSITE" id="PS51515">
    <property type="entry name" value="BIN3_SAM"/>
    <property type="match status" value="1"/>
</dbReference>
<dbReference type="GO" id="GO:0032259">
    <property type="term" value="P:methylation"/>
    <property type="evidence" value="ECO:0007669"/>
    <property type="project" value="UniProtKB-KW"/>
</dbReference>
<dbReference type="InterPro" id="IPR024160">
    <property type="entry name" value="BIN3_SAM-bd_dom"/>
</dbReference>
<keyword evidence="14" id="KW-1185">Reference proteome</keyword>
<dbReference type="EMBL" id="JAYWIO010000001">
    <property type="protein sequence ID" value="KAK7290969.1"/>
    <property type="molecule type" value="Genomic_DNA"/>
</dbReference>
<dbReference type="GO" id="GO:0008171">
    <property type="term" value="F:O-methyltransferase activity"/>
    <property type="evidence" value="ECO:0007669"/>
    <property type="project" value="UniProtKB-UniRule"/>
</dbReference>
<evidence type="ECO:0000256" key="2">
    <source>
        <dbReference type="ARBA" id="ARBA00022603"/>
    </source>
</evidence>
<evidence type="ECO:0000256" key="3">
    <source>
        <dbReference type="ARBA" id="ARBA00022679"/>
    </source>
</evidence>
<evidence type="ECO:0000256" key="5">
    <source>
        <dbReference type="PROSITE-ProRule" id="PRU00848"/>
    </source>
</evidence>
<dbReference type="EMBL" id="JAYWIO010000001">
    <property type="protein sequence ID" value="KAK7290970.1"/>
    <property type="molecule type" value="Genomic_DNA"/>
</dbReference>
<dbReference type="PANTHER" id="PTHR12315:SF0">
    <property type="entry name" value="7SK SNRNA METHYLPHOSPHATE CAPPING ENZYME"/>
    <property type="match status" value="1"/>
</dbReference>
<feature type="domain" description="Bin3-type SAM" evidence="8">
    <location>
        <begin position="1"/>
        <end position="208"/>
    </location>
</feature>
<dbReference type="Proteomes" id="UP001372338">
    <property type="component" value="Unassembled WGS sequence"/>
</dbReference>
<organism evidence="10 14">
    <name type="scientific">Crotalaria pallida</name>
    <name type="common">Smooth rattlebox</name>
    <name type="synonym">Crotalaria striata</name>
    <dbReference type="NCBI Taxonomy" id="3830"/>
    <lineage>
        <taxon>Eukaryota</taxon>
        <taxon>Viridiplantae</taxon>
        <taxon>Streptophyta</taxon>
        <taxon>Embryophyta</taxon>
        <taxon>Tracheophyta</taxon>
        <taxon>Spermatophyta</taxon>
        <taxon>Magnoliopsida</taxon>
        <taxon>eudicotyledons</taxon>
        <taxon>Gunneridae</taxon>
        <taxon>Pentapetalae</taxon>
        <taxon>rosids</taxon>
        <taxon>fabids</taxon>
        <taxon>Fabales</taxon>
        <taxon>Fabaceae</taxon>
        <taxon>Papilionoideae</taxon>
        <taxon>50 kb inversion clade</taxon>
        <taxon>genistoids sensu lato</taxon>
        <taxon>core genistoids</taxon>
        <taxon>Crotalarieae</taxon>
        <taxon>Crotalaria</taxon>
    </lineage>
</organism>
<dbReference type="AlphaFoldDB" id="A0AAN9J2F7"/>
<evidence type="ECO:0000256" key="6">
    <source>
        <dbReference type="RuleBase" id="RU367087"/>
    </source>
</evidence>
<dbReference type="SUPFAM" id="SSF53335">
    <property type="entry name" value="S-adenosyl-L-methionine-dependent methyltransferases"/>
    <property type="match status" value="1"/>
</dbReference>
<evidence type="ECO:0000259" key="8">
    <source>
        <dbReference type="PROSITE" id="PS51515"/>
    </source>
</evidence>
<reference evidence="10 14" key="1">
    <citation type="submission" date="2024-01" db="EMBL/GenBank/DDBJ databases">
        <title>The genomes of 5 underutilized Papilionoideae crops provide insights into root nodulation and disease resistanc.</title>
        <authorList>
            <person name="Yuan L."/>
        </authorList>
    </citation>
    <scope>NUCLEOTIDE SEQUENCE [LARGE SCALE GENOMIC DNA]</scope>
    <source>
        <strain evidence="10">ZHUSHIDOU_FW_LH</strain>
        <tissue evidence="10">Leaf</tissue>
    </source>
</reference>